<protein>
    <submittedName>
        <fullName evidence="3">Uncharacterized protein</fullName>
    </submittedName>
</protein>
<feature type="transmembrane region" description="Helical" evidence="1">
    <location>
        <begin position="102"/>
        <end position="121"/>
    </location>
</feature>
<dbReference type="AlphaFoldDB" id="Q0UZI9"/>
<dbReference type="VEuPathDB" id="FungiDB:JI435_028250"/>
<feature type="transmembrane region" description="Helical" evidence="1">
    <location>
        <begin position="68"/>
        <end position="90"/>
    </location>
</feature>
<dbReference type="STRING" id="321614.Q0UZI9"/>
<dbReference type="Proteomes" id="UP000001055">
    <property type="component" value="Unassembled WGS sequence"/>
</dbReference>
<evidence type="ECO:0000256" key="2">
    <source>
        <dbReference type="SAM" id="SignalP"/>
    </source>
</evidence>
<dbReference type="InParanoid" id="Q0UZI9"/>
<feature type="transmembrane region" description="Helical" evidence="1">
    <location>
        <begin position="327"/>
        <end position="346"/>
    </location>
</feature>
<name>Q0UZI9_PHANO</name>
<keyword evidence="1" id="KW-1133">Transmembrane helix</keyword>
<feature type="transmembrane region" description="Helical" evidence="1">
    <location>
        <begin position="296"/>
        <end position="315"/>
    </location>
</feature>
<feature type="transmembrane region" description="Helical" evidence="1">
    <location>
        <begin position="395"/>
        <end position="416"/>
    </location>
</feature>
<dbReference type="PANTHER" id="PTHR35043">
    <property type="entry name" value="TRANSCRIPTION FACTOR DOMAIN-CONTAINING PROTEIN"/>
    <property type="match status" value="1"/>
</dbReference>
<evidence type="ECO:0000256" key="1">
    <source>
        <dbReference type="SAM" id="Phobius"/>
    </source>
</evidence>
<proteinExistence type="predicted"/>
<accession>Q0UZI9</accession>
<keyword evidence="1" id="KW-0812">Transmembrane</keyword>
<sequence>MAFRHCGLVFLQLLLLVSYTEASQATPELERRLNACAIDSKPLAYSTASKLRAKGWVEQPNYRGTFDILWVSLVTIGISTYTMLCLNLPAPKDTYVQLVYRRILWMLLGIIGPEFVLTYAAGQWSRAKWSVIAFRDEHPEWHMRHAFFADMGGFVLHTHDGTVFPVNALQLHWLVRHNYIEFPNITRREVWDKSKQDTFTKVITAFQVGYLVIQCSARAAQRLTITTLELNALAIVVLADMIGNLEWDLTPLDHVDPNGPAYSVNVQPFMGMPVLPEERPIQRIPNDRFPTNPYGAQEYLLCFATLLFTAIHVAGWHFDFPTNTERLLWRISSLLLFGITVAFWFFETIASWTRLGRWKTVYLYMFNRQGLQRHRRDMTRKQTLQPQRKMSELPVLWEFITITPMAIIYGIARLYLIGEAFAELRDVNASAYVNVEWTNFVPHI</sequence>
<dbReference type="KEGG" id="pno:SNOG_02825"/>
<organism evidence="3 4">
    <name type="scientific">Phaeosphaeria nodorum (strain SN15 / ATCC MYA-4574 / FGSC 10173)</name>
    <name type="common">Glume blotch fungus</name>
    <name type="synonym">Parastagonospora nodorum</name>
    <dbReference type="NCBI Taxonomy" id="321614"/>
    <lineage>
        <taxon>Eukaryota</taxon>
        <taxon>Fungi</taxon>
        <taxon>Dikarya</taxon>
        <taxon>Ascomycota</taxon>
        <taxon>Pezizomycotina</taxon>
        <taxon>Dothideomycetes</taxon>
        <taxon>Pleosporomycetidae</taxon>
        <taxon>Pleosporales</taxon>
        <taxon>Pleosporineae</taxon>
        <taxon>Phaeosphaeriaceae</taxon>
        <taxon>Parastagonospora</taxon>
    </lineage>
</organism>
<dbReference type="GeneID" id="5970275"/>
<dbReference type="eggNOG" id="ENOG502SI8N">
    <property type="taxonomic scope" value="Eukaryota"/>
</dbReference>
<keyword evidence="1" id="KW-0472">Membrane</keyword>
<dbReference type="RefSeq" id="XP_001793418.1">
    <property type="nucleotide sequence ID" value="XM_001793366.1"/>
</dbReference>
<reference evidence="4" key="1">
    <citation type="journal article" date="2007" name="Plant Cell">
        <title>Dothideomycete-plant interactions illuminated by genome sequencing and EST analysis of the wheat pathogen Stagonospora nodorum.</title>
        <authorList>
            <person name="Hane J.K."/>
            <person name="Lowe R.G."/>
            <person name="Solomon P.S."/>
            <person name="Tan K.C."/>
            <person name="Schoch C.L."/>
            <person name="Spatafora J.W."/>
            <person name="Crous P.W."/>
            <person name="Kodira C."/>
            <person name="Birren B.W."/>
            <person name="Galagan J.E."/>
            <person name="Torriani S.F."/>
            <person name="McDonald B.A."/>
            <person name="Oliver R.P."/>
        </authorList>
    </citation>
    <scope>NUCLEOTIDE SEQUENCE [LARGE SCALE GENOMIC DNA]</scope>
    <source>
        <strain evidence="4">SN15 / ATCC MYA-4574 / FGSC 10173</strain>
    </source>
</reference>
<evidence type="ECO:0000313" key="4">
    <source>
        <dbReference type="Proteomes" id="UP000001055"/>
    </source>
</evidence>
<dbReference type="OMA" id="MIAPEMI"/>
<dbReference type="EMBL" id="CH445328">
    <property type="protein sequence ID" value="EAT89556.1"/>
    <property type="molecule type" value="Genomic_DNA"/>
</dbReference>
<feature type="chain" id="PRO_5004178316" evidence="2">
    <location>
        <begin position="23"/>
        <end position="444"/>
    </location>
</feature>
<gene>
    <name evidence="3" type="ORF">SNOG_02825</name>
</gene>
<keyword evidence="2" id="KW-0732">Signal</keyword>
<evidence type="ECO:0000313" key="3">
    <source>
        <dbReference type="EMBL" id="EAT89556.1"/>
    </source>
</evidence>
<dbReference type="HOGENOM" id="CLU_022883_1_0_1"/>
<feature type="signal peptide" evidence="2">
    <location>
        <begin position="1"/>
        <end position="22"/>
    </location>
</feature>
<dbReference type="PANTHER" id="PTHR35043:SF8">
    <property type="entry name" value="DUF4220 DOMAIN-CONTAINING PROTEIN"/>
    <property type="match status" value="1"/>
</dbReference>